<dbReference type="EMBL" id="CP151264">
    <property type="protein sequence ID" value="WZH47767.1"/>
    <property type="molecule type" value="Genomic_DNA"/>
</dbReference>
<organism evidence="1 2">
    <name type="scientific">Fusarium acuminatum</name>
    <dbReference type="NCBI Taxonomy" id="5515"/>
    <lineage>
        <taxon>Eukaryota</taxon>
        <taxon>Fungi</taxon>
        <taxon>Dikarya</taxon>
        <taxon>Ascomycota</taxon>
        <taxon>Pezizomycotina</taxon>
        <taxon>Sordariomycetes</taxon>
        <taxon>Hypocreomycetidae</taxon>
        <taxon>Hypocreales</taxon>
        <taxon>Nectriaceae</taxon>
        <taxon>Fusarium</taxon>
        <taxon>Fusarium tricinctum species complex</taxon>
    </lineage>
</organism>
<dbReference type="Proteomes" id="UP001489902">
    <property type="component" value="Chromosome 5"/>
</dbReference>
<sequence>MMEYIKEWCTLPENVLFGHAKCSYNSLSDLDTWKEVVEGVCQSGPVDVLIVGPTMKTNIAILAWHALQNSNKNLENEIKTQTYRDFFKKLHANRLPDATGPNAWRNTQNMKAQTVVLVLDHDMSADCALAMLAAVHWATDISPLIHVRVLTISFSAAPYPFIRLLDLYANNQPILFEVNKCADISEAQMAPVELVGSTYFNNNLLKSLAEPLKGRVDRQIIIYPSSSDYDQKPRRQQRLSVRRTINEALEDRLAILETLPVGERIESKPEEREVKLDQIVADDNANVILRYYPGYRPPLPLDGFLQVHMHLATHLDQTIFDSFTLQVAQIRLAVSNEERREQLSLAFRTSLIPGRIRLYFEEQTLDDFLNNGPPEKLKVCNQHAGGFITALVCLLNWGIQFDRVISCFFAYDLEKLASRHIIDVLRRQEITSHKPHGEIQDVNALQFPTALGEHFVDDTSLILTLLPIVDFDYRLATFIARHTNSSVVLKVKLQLAAILVTGINQLFTFPYHDVTAKEQFSQSLVESCRGWTTALAHQGSMWMAVGLWKHSTLLNVKVNNESNRGVMIPSTETIVNFPAALHVQKTLTSLTNALIAHYIAVLPDHIPESPMFKEDCEEIQEHLAYAYCNQTTIFTMGADGLLQHQLKLGPADATSVFVPPRLIDSTHFDRLFREDNGLPHGSAVWYDSKICGIYHGLRREFGLGEIHLDDWTYIPSKFIPGLDCITFQSSLNTEELEV</sequence>
<protein>
    <submittedName>
        <fullName evidence="1">Uncharacterized protein</fullName>
    </submittedName>
</protein>
<name>A0ABZ2X6V3_9HYPO</name>
<keyword evidence="2" id="KW-1185">Reference proteome</keyword>
<reference evidence="1 2" key="1">
    <citation type="submission" date="2024-04" db="EMBL/GenBank/DDBJ databases">
        <title>Complete genome sequence of Fusarium acuminatum.</title>
        <authorList>
            <person name="Lan B."/>
        </authorList>
    </citation>
    <scope>NUCLEOTIDE SEQUENCE [LARGE SCALE GENOMIC DNA]</scope>
    <source>
        <strain evidence="1">1A</strain>
    </source>
</reference>
<accession>A0ABZ2X6V3</accession>
<evidence type="ECO:0000313" key="1">
    <source>
        <dbReference type="EMBL" id="WZH47767.1"/>
    </source>
</evidence>
<evidence type="ECO:0000313" key="2">
    <source>
        <dbReference type="Proteomes" id="UP001489902"/>
    </source>
</evidence>
<proteinExistence type="predicted"/>
<gene>
    <name evidence="1" type="ORF">QYS62_008926</name>
</gene>